<dbReference type="Proteomes" id="UP000078340">
    <property type="component" value="Unassembled WGS sequence"/>
</dbReference>
<feature type="compositionally biased region" description="Basic and acidic residues" evidence="1">
    <location>
        <begin position="28"/>
        <end position="37"/>
    </location>
</feature>
<feature type="compositionally biased region" description="Low complexity" evidence="1">
    <location>
        <begin position="40"/>
        <end position="54"/>
    </location>
</feature>
<evidence type="ECO:0000313" key="3">
    <source>
        <dbReference type="EMBL" id="OAQ88962.1"/>
    </source>
</evidence>
<protein>
    <submittedName>
        <fullName evidence="2">Uncharacterized protein</fullName>
    </submittedName>
</protein>
<evidence type="ECO:0000313" key="4">
    <source>
        <dbReference type="Proteomes" id="UP000078240"/>
    </source>
</evidence>
<dbReference type="EMBL" id="LSBH01000004">
    <property type="protein sequence ID" value="OAQ79638.1"/>
    <property type="molecule type" value="Genomic_DNA"/>
</dbReference>
<dbReference type="AlphaFoldDB" id="A0A179GQ66"/>
<evidence type="ECO:0000313" key="2">
    <source>
        <dbReference type="EMBL" id="OAQ79638.1"/>
    </source>
</evidence>
<sequence length="94" mass="10576">MPPDAPCTIRYDRRSALCRAQLHNLVSPKHEEHEKGGHQTIPLTTTRPLITRPSRSPPPRRLSPDTSIRRVSSHLGEACPGRVFLQPLVCRARP</sequence>
<accession>A0A179GQ66</accession>
<feature type="region of interest" description="Disordered" evidence="1">
    <location>
        <begin position="28"/>
        <end position="66"/>
    </location>
</feature>
<dbReference type="Proteomes" id="UP000078240">
    <property type="component" value="Unassembled WGS sequence"/>
</dbReference>
<organism evidence="2 4">
    <name type="scientific">Purpureocillium lilacinum</name>
    <name type="common">Paecilomyces lilacinus</name>
    <dbReference type="NCBI Taxonomy" id="33203"/>
    <lineage>
        <taxon>Eukaryota</taxon>
        <taxon>Fungi</taxon>
        <taxon>Dikarya</taxon>
        <taxon>Ascomycota</taxon>
        <taxon>Pezizomycotina</taxon>
        <taxon>Sordariomycetes</taxon>
        <taxon>Hypocreomycetidae</taxon>
        <taxon>Hypocreales</taxon>
        <taxon>Ophiocordycipitaceae</taxon>
        <taxon>Purpureocillium</taxon>
    </lineage>
</organism>
<dbReference type="EMBL" id="LSBI01000006">
    <property type="protein sequence ID" value="OAQ88962.1"/>
    <property type="molecule type" value="Genomic_DNA"/>
</dbReference>
<comment type="caution">
    <text evidence="2">The sequence shown here is derived from an EMBL/GenBank/DDBJ whole genome shotgun (WGS) entry which is preliminary data.</text>
</comment>
<reference evidence="2 4" key="1">
    <citation type="submission" date="2016-01" db="EMBL/GenBank/DDBJ databases">
        <title>Biosynthesis of antibiotic leucinostatins and their inhibition on Phytophthora in bio-control Purpureocillium lilacinum.</title>
        <authorList>
            <person name="Wang G."/>
            <person name="Liu Z."/>
            <person name="Lin R."/>
            <person name="Li E."/>
            <person name="Mao Z."/>
            <person name="Ling J."/>
            <person name="Yin W."/>
            <person name="Xie B."/>
        </authorList>
    </citation>
    <scope>NUCLEOTIDE SEQUENCE [LARGE SCALE GENOMIC DNA]</scope>
    <source>
        <strain evidence="2">PLBJ-1</strain>
        <strain evidence="3">PLFJ-1</strain>
    </source>
</reference>
<evidence type="ECO:0000256" key="1">
    <source>
        <dbReference type="SAM" id="MobiDB-lite"/>
    </source>
</evidence>
<proteinExistence type="predicted"/>
<gene>
    <name evidence="2" type="ORF">VFPBJ_05223</name>
    <name evidence="3" type="ORF">VFPFJ_07427</name>
</gene>
<name>A0A179GQ66_PURLI</name>